<evidence type="ECO:0000256" key="1">
    <source>
        <dbReference type="SAM" id="MobiDB-lite"/>
    </source>
</evidence>
<proteinExistence type="predicted"/>
<comment type="caution">
    <text evidence="2">The sequence shown here is derived from an EMBL/GenBank/DDBJ whole genome shotgun (WGS) entry which is preliminary data.</text>
</comment>
<dbReference type="EMBL" id="QGKX02001521">
    <property type="protein sequence ID" value="KAF3508757.1"/>
    <property type="molecule type" value="Genomic_DNA"/>
</dbReference>
<name>A0A8S9P6A2_BRACR</name>
<evidence type="ECO:0000313" key="3">
    <source>
        <dbReference type="Proteomes" id="UP000712600"/>
    </source>
</evidence>
<sequence length="137" mass="14344">MSSSSIFQKSCNVAMSNAAGEISSSPPATGAVPAHIGEFLSFQSELARHEAEETVNPTRGVFPKPAAPVDALTPEVPPVRDDVPAGGVVISDVSTPEVKVQPSGSSTTPVHVVDAEPVHESMPNRFTSRCLLTQPRE</sequence>
<accession>A0A8S9P6A2</accession>
<gene>
    <name evidence="2" type="ORF">F2Q69_00005898</name>
</gene>
<reference evidence="2" key="1">
    <citation type="submission" date="2019-12" db="EMBL/GenBank/DDBJ databases">
        <title>Genome sequencing and annotation of Brassica cretica.</title>
        <authorList>
            <person name="Studholme D.J."/>
            <person name="Sarris P."/>
        </authorList>
    </citation>
    <scope>NUCLEOTIDE SEQUENCE</scope>
    <source>
        <strain evidence="2">PFS-109/04</strain>
        <tissue evidence="2">Leaf</tissue>
    </source>
</reference>
<feature type="region of interest" description="Disordered" evidence="1">
    <location>
        <begin position="50"/>
        <end position="87"/>
    </location>
</feature>
<organism evidence="2 3">
    <name type="scientific">Brassica cretica</name>
    <name type="common">Mustard</name>
    <dbReference type="NCBI Taxonomy" id="69181"/>
    <lineage>
        <taxon>Eukaryota</taxon>
        <taxon>Viridiplantae</taxon>
        <taxon>Streptophyta</taxon>
        <taxon>Embryophyta</taxon>
        <taxon>Tracheophyta</taxon>
        <taxon>Spermatophyta</taxon>
        <taxon>Magnoliopsida</taxon>
        <taxon>eudicotyledons</taxon>
        <taxon>Gunneridae</taxon>
        <taxon>Pentapetalae</taxon>
        <taxon>rosids</taxon>
        <taxon>malvids</taxon>
        <taxon>Brassicales</taxon>
        <taxon>Brassicaceae</taxon>
        <taxon>Brassiceae</taxon>
        <taxon>Brassica</taxon>
    </lineage>
</organism>
<protein>
    <submittedName>
        <fullName evidence="2">Uncharacterized protein</fullName>
    </submittedName>
</protein>
<dbReference type="AlphaFoldDB" id="A0A8S9P6A2"/>
<dbReference type="Proteomes" id="UP000712600">
    <property type="component" value="Unassembled WGS sequence"/>
</dbReference>
<evidence type="ECO:0000313" key="2">
    <source>
        <dbReference type="EMBL" id="KAF3508757.1"/>
    </source>
</evidence>